<dbReference type="InterPro" id="IPR007460">
    <property type="entry name" value="BrnT_toxin"/>
</dbReference>
<organism evidence="1 2">
    <name type="scientific">Algoriphagus marincola HL-49</name>
    <dbReference type="NCBI Taxonomy" id="1305737"/>
    <lineage>
        <taxon>Bacteria</taxon>
        <taxon>Pseudomonadati</taxon>
        <taxon>Bacteroidota</taxon>
        <taxon>Cytophagia</taxon>
        <taxon>Cytophagales</taxon>
        <taxon>Cyclobacteriaceae</taxon>
        <taxon>Algoriphagus</taxon>
    </lineage>
</organism>
<dbReference type="Pfam" id="PF04365">
    <property type="entry name" value="BrnT_toxin"/>
    <property type="match status" value="1"/>
</dbReference>
<protein>
    <recommendedName>
        <fullName evidence="3">BrnT family toxin</fullName>
    </recommendedName>
</protein>
<evidence type="ECO:0000313" key="1">
    <source>
        <dbReference type="EMBL" id="KPQ18861.1"/>
    </source>
</evidence>
<dbReference type="AlphaFoldDB" id="A0A0P8C7R0"/>
<evidence type="ECO:0008006" key="3">
    <source>
        <dbReference type="Google" id="ProtNLM"/>
    </source>
</evidence>
<dbReference type="OrthoDB" id="839663at2"/>
<dbReference type="Gene3D" id="3.10.450.530">
    <property type="entry name" value="Ribonuclease toxin, BrnT, of type II toxin-antitoxin system"/>
    <property type="match status" value="1"/>
</dbReference>
<dbReference type="EMBL" id="LJXT01000019">
    <property type="protein sequence ID" value="KPQ18861.1"/>
    <property type="molecule type" value="Genomic_DNA"/>
</dbReference>
<dbReference type="Proteomes" id="UP000050421">
    <property type="component" value="Unassembled WGS sequence"/>
</dbReference>
<gene>
    <name evidence="1" type="ORF">HLUCCX10_04720</name>
</gene>
<proteinExistence type="predicted"/>
<sequence length="86" mass="10111">MFEFDPSKSKANKIKHGIDFEESIKLWDDPNRIIIEARTIDEQRFMMIAELNGAIWSTIYTVRSDSKRIISVKRSRENEKEIYSSG</sequence>
<comment type="caution">
    <text evidence="1">The sequence shown here is derived from an EMBL/GenBank/DDBJ whole genome shotgun (WGS) entry which is preliminary data.</text>
</comment>
<dbReference type="PATRIC" id="fig|1305737.6.peg.1595"/>
<dbReference type="eggNOG" id="COG2929">
    <property type="taxonomic scope" value="Bacteria"/>
</dbReference>
<dbReference type="InterPro" id="IPR038573">
    <property type="entry name" value="BrnT_sf"/>
</dbReference>
<reference evidence="1 2" key="1">
    <citation type="submission" date="2015-09" db="EMBL/GenBank/DDBJ databases">
        <title>Identification and resolution of microdiversity through metagenomic sequencing of parallel consortia.</title>
        <authorList>
            <person name="Nelson W.C."/>
            <person name="Romine M.F."/>
            <person name="Lindemann S.R."/>
        </authorList>
    </citation>
    <scope>NUCLEOTIDE SEQUENCE [LARGE SCALE GENOMIC DNA]</scope>
    <source>
        <strain evidence="1">HL-49</strain>
    </source>
</reference>
<accession>A0A0P8C7R0</accession>
<name>A0A0P8C7R0_9BACT</name>
<evidence type="ECO:0000313" key="2">
    <source>
        <dbReference type="Proteomes" id="UP000050421"/>
    </source>
</evidence>